<reference evidence="2" key="1">
    <citation type="submission" date="2017-11" db="EMBL/GenBank/DDBJ databases">
        <authorList>
            <person name="Watanabe M."/>
            <person name="Kojima H."/>
        </authorList>
    </citation>
    <scope>NUCLEOTIDE SEQUENCE [LARGE SCALE GENOMIC DNA]</scope>
    <source>
        <strain evidence="2">Tokyo 01</strain>
    </source>
</reference>
<dbReference type="EMBL" id="BEXT01000001">
    <property type="protein sequence ID" value="GBC61715.1"/>
    <property type="molecule type" value="Genomic_DNA"/>
</dbReference>
<gene>
    <name evidence="1" type="ORF">DENIS_2677</name>
</gene>
<evidence type="ECO:0000313" key="2">
    <source>
        <dbReference type="Proteomes" id="UP000288096"/>
    </source>
</evidence>
<dbReference type="RefSeq" id="WP_124328975.1">
    <property type="nucleotide sequence ID" value="NZ_BEXT01000001.1"/>
</dbReference>
<name>A0A401FXM7_9BACT</name>
<reference evidence="2" key="2">
    <citation type="submission" date="2019-01" db="EMBL/GenBank/DDBJ databases">
        <title>Genome sequence of Desulfonema ishimotonii strain Tokyo 01.</title>
        <authorList>
            <person name="Fukui M."/>
        </authorList>
    </citation>
    <scope>NUCLEOTIDE SEQUENCE [LARGE SCALE GENOMIC DNA]</scope>
    <source>
        <strain evidence="2">Tokyo 01</strain>
    </source>
</reference>
<evidence type="ECO:0000313" key="1">
    <source>
        <dbReference type="EMBL" id="GBC61715.1"/>
    </source>
</evidence>
<protein>
    <submittedName>
        <fullName evidence="1">Uncharacterized protein</fullName>
    </submittedName>
</protein>
<dbReference type="Proteomes" id="UP000288096">
    <property type="component" value="Unassembled WGS sequence"/>
</dbReference>
<organism evidence="1 2">
    <name type="scientific">Desulfonema ishimotonii</name>
    <dbReference type="NCBI Taxonomy" id="45657"/>
    <lineage>
        <taxon>Bacteria</taxon>
        <taxon>Pseudomonadati</taxon>
        <taxon>Thermodesulfobacteriota</taxon>
        <taxon>Desulfobacteria</taxon>
        <taxon>Desulfobacterales</taxon>
        <taxon>Desulfococcaceae</taxon>
        <taxon>Desulfonema</taxon>
    </lineage>
</organism>
<proteinExistence type="predicted"/>
<comment type="caution">
    <text evidence="1">The sequence shown here is derived from an EMBL/GenBank/DDBJ whole genome shotgun (WGS) entry which is preliminary data.</text>
</comment>
<accession>A0A401FXM7</accession>
<keyword evidence="2" id="KW-1185">Reference proteome</keyword>
<dbReference type="OrthoDB" id="9811599at2"/>
<sequence length="622" mass="70686">MKNDLHTFHIPVMGTGHSADTPIRVAPFGISSVISVVDDLLLEKFREYHSRKFDLPYTPIPRNETDGRARRITAYLETVREIVRIRLDRIRALPFFEENDKKKYFDMLPDSSPLRKDHEKLLGMEPGPERDALVRSLTDRMTSGSIDVNIMVKLDTVRYDRDGNPLGDEFSDAKAALRGYAESGLESAIVFSAGINKGLFSYMTRFRDFYRDTTGRIKKKIILKVSDFRSAMIQGRFLAKKGLEIHEYRIESGLNCGGHAFPTNGHLLPCLIQEFKEKRDQLATGFHRDIRKYYADREWTYTEPADGYRPLVTVQGGIGTNGEVRRLTEDFGMDMTGWASPFLLVPEATPIDTPTRTLLAQAGEKDLYLSGASPFGIPFNNVRRSGSEQWTRQKADAGNPGSACPKKFLVFNREFTDKPICLASRQYQQKKLAEIRSMDIPGPEKEQRCREVTEKVCLCEHLGNGSLIVMGMAEAEKAPQSICPGPNIEWFDRNYTLKEMVDHIYGRGPALVAARRPHMFAKELVMYVDYFEKQVKQYSGTEKEVKAIQAFKDNLRQGMAFCLEIAEKTPYPGENLTSLRTCVERENSRLKSVYTGFKRRLKLRDMFENGLTPPAKLSSSAV</sequence>
<dbReference type="AlphaFoldDB" id="A0A401FXM7"/>